<dbReference type="CDD" id="cd02947">
    <property type="entry name" value="TRX_family"/>
    <property type="match status" value="1"/>
</dbReference>
<dbReference type="AlphaFoldDB" id="A0A8J6D7W8"/>
<organism evidence="11 12">
    <name type="scientific">Gossypium anomalum</name>
    <dbReference type="NCBI Taxonomy" id="47600"/>
    <lineage>
        <taxon>Eukaryota</taxon>
        <taxon>Viridiplantae</taxon>
        <taxon>Streptophyta</taxon>
        <taxon>Embryophyta</taxon>
        <taxon>Tracheophyta</taxon>
        <taxon>Spermatophyta</taxon>
        <taxon>Magnoliopsida</taxon>
        <taxon>eudicotyledons</taxon>
        <taxon>Gunneridae</taxon>
        <taxon>Pentapetalae</taxon>
        <taxon>rosids</taxon>
        <taxon>malvids</taxon>
        <taxon>Malvales</taxon>
        <taxon>Malvaceae</taxon>
        <taxon>Malvoideae</taxon>
        <taxon>Gossypium</taxon>
    </lineage>
</organism>
<dbReference type="PANTHER" id="PTHR47972:SF45">
    <property type="entry name" value="PROTEIN CLARET SEGREGATIONAL"/>
    <property type="match status" value="1"/>
</dbReference>
<feature type="binding site" evidence="6">
    <location>
        <begin position="607"/>
        <end position="614"/>
    </location>
    <ligand>
        <name>ATP</name>
        <dbReference type="ChEBI" id="CHEBI:30616"/>
    </ligand>
</feature>
<evidence type="ECO:0000313" key="11">
    <source>
        <dbReference type="EMBL" id="KAG8494423.1"/>
    </source>
</evidence>
<evidence type="ECO:0008006" key="13">
    <source>
        <dbReference type="Google" id="ProtNLM"/>
    </source>
</evidence>
<reference evidence="11 12" key="1">
    <citation type="journal article" date="2021" name="bioRxiv">
        <title>The Gossypium anomalum genome as a resource for cotton improvement and evolutionary analysis of hybrid incompatibility.</title>
        <authorList>
            <person name="Grover C.E."/>
            <person name="Yuan D."/>
            <person name="Arick M.A."/>
            <person name="Miller E.R."/>
            <person name="Hu G."/>
            <person name="Peterson D.G."/>
            <person name="Wendel J.F."/>
            <person name="Udall J.A."/>
        </authorList>
    </citation>
    <scope>NUCLEOTIDE SEQUENCE [LARGE SCALE GENOMIC DNA]</scope>
    <source>
        <strain evidence="11">JFW-Udall</strain>
        <tissue evidence="11">Leaf</tissue>
    </source>
</reference>
<keyword evidence="5 6" id="KW-0505">Motor protein</keyword>
<keyword evidence="4 6" id="KW-0067">ATP-binding</keyword>
<dbReference type="GO" id="GO:0005524">
    <property type="term" value="F:ATP binding"/>
    <property type="evidence" value="ECO:0007669"/>
    <property type="project" value="UniProtKB-UniRule"/>
</dbReference>
<protein>
    <recommendedName>
        <fullName evidence="13">Kinesin-like protein</fullName>
    </recommendedName>
</protein>
<sequence length="1025" mass="115704">MWNNGFCFLTVLFRFDPIFIFFSDVDWFWPFGQAPYLPFYFGQHGYGLNQLFLDTWWSMILTFDMLDFSERAPDLISNQFKKSTPEGSQRSLFRSSNPNRKEIGDENPLDKRRRLGAVGRGVGPTATGRTRRAFSAVNNLQDATTAANAEVGNAEECHEFTKEEVEAILNERPKAKKFDLKAKYEHAAEHNKRLKLCVKWFQQCDENHVLDKEKLKNSLESAEKKCIDTELEKKNMEEELNAVISELRDSNASLQEKLSKEVSEKQDAINRHKSEIEARVTAEKSVASLTEDIQKAQQDIAAANERAASLDNTHKRLQEYILSLQQYNSKLITDLETVRESLKRVEKEKLTIVENLSSLRGHCSSLQEQLTLSRASQDDAVNQKETLVNEVKCLRTELQQVRDDREHQVSKVQALSAEIVKFKESTGRSFAELDNLTMKSKSLEETCSSQREQLRILELQLAAANEKLKMADLSASETRVEYLEQKRTIQELQDRLADMEHKLIEGENLRKKLHNTILELKGNIRVFCRVRPLLPDDGAAEGAVVSYPTSMESLGRGIDLIQNGQKYPFTFDKVFNPDASQQDVFVEISQLVQSALDGYKVCIFAYGQTGSGKTYTMMGRPEAQEQKGLIPRSLEQIFQSSQSLKAQGWKYKMQASMLEIYNETIRDLLSTNRSIGSDPTRTESAVSGKQYTIKHDANGNTHVSDLTIVDVSTITEISSLLRQAAQSRSVGRTQMNEQSSRSHMVFTLRISGINEGTEQQVQGVLNLIDLAGSERLSKSGATGDRLKETQAINKSLSSLSDVIFALAKKEDHVPFRNSKLTYLLQPCLGGDSKTLMFVNVSPDPSSVGESLCSLRFAARVNACEIGVPRRQLTLRAADSRKEKDMEAPEQHNKSRVVKIDSVESWDHYFNQATNQGCPIVVHFTASWCIPSVTMNPHFEELASAFQDALFLTVDVDDVKEVATRMEVKAMPTFLLMKGGTVVEKLVGANPEEIRKRTDAFVQSNRRRTKITLFPGLTNENFIANL</sequence>
<dbReference type="FunFam" id="3.40.850.10:FF:000048">
    <property type="entry name" value="Kinesin-like protein"/>
    <property type="match status" value="1"/>
</dbReference>
<feature type="coiled-coil region" evidence="7">
    <location>
        <begin position="433"/>
        <end position="509"/>
    </location>
</feature>
<dbReference type="SUPFAM" id="SSF52540">
    <property type="entry name" value="P-loop containing nucleoside triphosphate hydrolases"/>
    <property type="match status" value="1"/>
</dbReference>
<evidence type="ECO:0000256" key="6">
    <source>
        <dbReference type="PROSITE-ProRule" id="PRU00283"/>
    </source>
</evidence>
<proteinExistence type="inferred from homology"/>
<accession>A0A8J6D7W8</accession>
<dbReference type="GO" id="GO:0008017">
    <property type="term" value="F:microtubule binding"/>
    <property type="evidence" value="ECO:0007669"/>
    <property type="project" value="InterPro"/>
</dbReference>
<feature type="compositionally biased region" description="Polar residues" evidence="8">
    <location>
        <begin position="80"/>
        <end position="98"/>
    </location>
</feature>
<dbReference type="SMART" id="SM00129">
    <property type="entry name" value="KISc"/>
    <property type="match status" value="1"/>
</dbReference>
<evidence type="ECO:0000259" key="9">
    <source>
        <dbReference type="PROSITE" id="PS50067"/>
    </source>
</evidence>
<keyword evidence="2" id="KW-0493">Microtubule</keyword>
<dbReference type="InterPro" id="IPR019821">
    <property type="entry name" value="Kinesin_motor_CS"/>
</dbReference>
<dbReference type="InterPro" id="IPR036961">
    <property type="entry name" value="Kinesin_motor_dom_sf"/>
</dbReference>
<dbReference type="InterPro" id="IPR027417">
    <property type="entry name" value="P-loop_NTPase"/>
</dbReference>
<evidence type="ECO:0000256" key="3">
    <source>
        <dbReference type="ARBA" id="ARBA00022741"/>
    </source>
</evidence>
<evidence type="ECO:0000256" key="5">
    <source>
        <dbReference type="ARBA" id="ARBA00023175"/>
    </source>
</evidence>
<dbReference type="Gene3D" id="3.40.850.10">
    <property type="entry name" value="Kinesin motor domain"/>
    <property type="match status" value="1"/>
</dbReference>
<evidence type="ECO:0000256" key="8">
    <source>
        <dbReference type="SAM" id="MobiDB-lite"/>
    </source>
</evidence>
<dbReference type="PROSITE" id="PS50067">
    <property type="entry name" value="KINESIN_MOTOR_2"/>
    <property type="match status" value="1"/>
</dbReference>
<dbReference type="Pfam" id="PF00085">
    <property type="entry name" value="Thioredoxin"/>
    <property type="match status" value="1"/>
</dbReference>
<name>A0A8J6D7W8_9ROSI</name>
<dbReference type="Pfam" id="PF00225">
    <property type="entry name" value="Kinesin"/>
    <property type="match status" value="1"/>
</dbReference>
<evidence type="ECO:0000313" key="12">
    <source>
        <dbReference type="Proteomes" id="UP000701853"/>
    </source>
</evidence>
<dbReference type="SUPFAM" id="SSF52833">
    <property type="entry name" value="Thioredoxin-like"/>
    <property type="match status" value="1"/>
</dbReference>
<dbReference type="Proteomes" id="UP000701853">
    <property type="component" value="Chromosome 5"/>
</dbReference>
<dbReference type="GO" id="GO:0005874">
    <property type="term" value="C:microtubule"/>
    <property type="evidence" value="ECO:0007669"/>
    <property type="project" value="UniProtKB-KW"/>
</dbReference>
<dbReference type="InterPro" id="IPR027640">
    <property type="entry name" value="Kinesin-like_fam"/>
</dbReference>
<evidence type="ECO:0000256" key="4">
    <source>
        <dbReference type="ARBA" id="ARBA00022840"/>
    </source>
</evidence>
<dbReference type="CDD" id="cd01366">
    <property type="entry name" value="KISc_C_terminal"/>
    <property type="match status" value="1"/>
</dbReference>
<dbReference type="EMBL" id="JAHUZN010000005">
    <property type="protein sequence ID" value="KAG8494423.1"/>
    <property type="molecule type" value="Genomic_DNA"/>
</dbReference>
<evidence type="ECO:0000256" key="7">
    <source>
        <dbReference type="SAM" id="Coils"/>
    </source>
</evidence>
<dbReference type="OrthoDB" id="3176171at2759"/>
<dbReference type="InterPro" id="IPR001752">
    <property type="entry name" value="Kinesin_motor_dom"/>
</dbReference>
<keyword evidence="3 6" id="KW-0547">Nucleotide-binding</keyword>
<gene>
    <name evidence="11" type="ORF">CXB51_011932</name>
</gene>
<feature type="compositionally biased region" description="Basic and acidic residues" evidence="8">
    <location>
        <begin position="99"/>
        <end position="110"/>
    </location>
</feature>
<comment type="caution">
    <text evidence="11">The sequence shown here is derived from an EMBL/GenBank/DDBJ whole genome shotgun (WGS) entry which is preliminary data.</text>
</comment>
<evidence type="ECO:0000256" key="1">
    <source>
        <dbReference type="ARBA" id="ARBA00010899"/>
    </source>
</evidence>
<dbReference type="PANTHER" id="PTHR47972">
    <property type="entry name" value="KINESIN-LIKE PROTEIN KLP-3"/>
    <property type="match status" value="1"/>
</dbReference>
<feature type="region of interest" description="Disordered" evidence="8">
    <location>
        <begin position="80"/>
        <end position="110"/>
    </location>
</feature>
<dbReference type="GO" id="GO:0003777">
    <property type="term" value="F:microtubule motor activity"/>
    <property type="evidence" value="ECO:0007669"/>
    <property type="project" value="InterPro"/>
</dbReference>
<dbReference type="PROSITE" id="PS00411">
    <property type="entry name" value="KINESIN_MOTOR_1"/>
    <property type="match status" value="1"/>
</dbReference>
<evidence type="ECO:0000259" key="10">
    <source>
        <dbReference type="PROSITE" id="PS51352"/>
    </source>
</evidence>
<dbReference type="PROSITE" id="PS51352">
    <property type="entry name" value="THIOREDOXIN_2"/>
    <property type="match status" value="1"/>
</dbReference>
<dbReference type="InterPro" id="IPR013766">
    <property type="entry name" value="Thioredoxin_domain"/>
</dbReference>
<comment type="similarity">
    <text evidence="1">Belongs to the TRAFAC class myosin-kinesin ATPase superfamily. Kinesin family. KIN-14 subfamily.</text>
</comment>
<dbReference type="Gene3D" id="3.40.30.10">
    <property type="entry name" value="Glutaredoxin"/>
    <property type="match status" value="1"/>
</dbReference>
<evidence type="ECO:0000256" key="2">
    <source>
        <dbReference type="ARBA" id="ARBA00022701"/>
    </source>
</evidence>
<keyword evidence="12" id="KW-1185">Reference proteome</keyword>
<keyword evidence="7" id="KW-0175">Coiled coil</keyword>
<dbReference type="GO" id="GO:0007018">
    <property type="term" value="P:microtubule-based movement"/>
    <property type="evidence" value="ECO:0007669"/>
    <property type="project" value="InterPro"/>
</dbReference>
<feature type="domain" description="Thioredoxin" evidence="10">
    <location>
        <begin position="876"/>
        <end position="1002"/>
    </location>
</feature>
<dbReference type="PRINTS" id="PR00380">
    <property type="entry name" value="KINESINHEAVY"/>
</dbReference>
<dbReference type="InterPro" id="IPR036249">
    <property type="entry name" value="Thioredoxin-like_sf"/>
</dbReference>
<feature type="domain" description="Kinesin motor" evidence="9">
    <location>
        <begin position="523"/>
        <end position="863"/>
    </location>
</feature>
<feature type="coiled-coil region" evidence="7">
    <location>
        <begin position="212"/>
        <end position="348"/>
    </location>
</feature>